<dbReference type="RefSeq" id="WP_014781117.1">
    <property type="nucleotide sequence ID" value="NC_018013.1"/>
</dbReference>
<sequence length="164" mass="19495">MKDNKDIILEFLSKNRNQEYNQRGLKEELFPALNEDIVKDLLYQIIKYKSNLLNVFNETNLGVLFVQYTGLVDSFLLNGGFTKIETDLKIEGGILQQKESLEIENLELENANMKYQESIREKEEQIRNLNKDNLRLNNWDIRFRWFIAIITFIIGFIINFILNR</sequence>
<dbReference type="KEGG" id="asl:Aeqsu_0345"/>
<gene>
    <name evidence="3" type="ordered locus">Aeqsu_0345</name>
</gene>
<dbReference type="OrthoDB" id="1451983at2"/>
<proteinExistence type="predicted"/>
<keyword evidence="1" id="KW-0175">Coiled coil</keyword>
<organism evidence="3 4">
    <name type="scientific">Aequorivita sublithincola (strain DSM 14238 / LMG 21431 / ACAM 643 / 9-3)</name>
    <dbReference type="NCBI Taxonomy" id="746697"/>
    <lineage>
        <taxon>Bacteria</taxon>
        <taxon>Pseudomonadati</taxon>
        <taxon>Bacteroidota</taxon>
        <taxon>Flavobacteriia</taxon>
        <taxon>Flavobacteriales</taxon>
        <taxon>Flavobacteriaceae</taxon>
        <taxon>Aequorivita</taxon>
    </lineage>
</organism>
<evidence type="ECO:0000256" key="1">
    <source>
        <dbReference type="SAM" id="Coils"/>
    </source>
</evidence>
<feature type="coiled-coil region" evidence="1">
    <location>
        <begin position="96"/>
        <end position="139"/>
    </location>
</feature>
<name>I3YS91_AEQSU</name>
<keyword evidence="2" id="KW-1133">Transmembrane helix</keyword>
<evidence type="ECO:0000256" key="2">
    <source>
        <dbReference type="SAM" id="Phobius"/>
    </source>
</evidence>
<keyword evidence="2" id="KW-0472">Membrane</keyword>
<evidence type="ECO:0000313" key="4">
    <source>
        <dbReference type="Proteomes" id="UP000006049"/>
    </source>
</evidence>
<protein>
    <submittedName>
        <fullName evidence="3">Uncharacterized protein</fullName>
    </submittedName>
</protein>
<dbReference type="AlphaFoldDB" id="I3YS91"/>
<dbReference type="HOGENOM" id="CLU_1608498_0_0_10"/>
<evidence type="ECO:0000313" key="3">
    <source>
        <dbReference type="EMBL" id="AFL79859.1"/>
    </source>
</evidence>
<dbReference type="eggNOG" id="ENOG50346U7">
    <property type="taxonomic scope" value="Bacteria"/>
</dbReference>
<reference evidence="3 4" key="1">
    <citation type="submission" date="2012-06" db="EMBL/GenBank/DDBJ databases">
        <title>The complete genome of Aequorivita sublithincola DSM 14238.</title>
        <authorList>
            <consortium name="US DOE Joint Genome Institute (JGI-PGF)"/>
            <person name="Lucas S."/>
            <person name="Copeland A."/>
            <person name="Lapidus A."/>
            <person name="Goodwin L."/>
            <person name="Pitluck S."/>
            <person name="Peters L."/>
            <person name="Munk A.C.C."/>
            <person name="Kyrpides N."/>
            <person name="Mavromatis K."/>
            <person name="Pagani I."/>
            <person name="Ivanova N."/>
            <person name="Ovchinnikova G."/>
            <person name="Zeytun A."/>
            <person name="Detter J.C."/>
            <person name="Han C."/>
            <person name="Land M."/>
            <person name="Hauser L."/>
            <person name="Markowitz V."/>
            <person name="Cheng J.-F."/>
            <person name="Hugenholtz P."/>
            <person name="Woyke T."/>
            <person name="Wu D."/>
            <person name="Tindall B."/>
            <person name="Faehnrich R."/>
            <person name="Brambilla E."/>
            <person name="Klenk H.-P."/>
            <person name="Eisen J.A."/>
        </authorList>
    </citation>
    <scope>NUCLEOTIDE SEQUENCE [LARGE SCALE GENOMIC DNA]</scope>
    <source>
        <strain evidence="4">DSM 14238 / LMG 21431 / ACAM 643 / 9-3</strain>
    </source>
</reference>
<feature type="transmembrane region" description="Helical" evidence="2">
    <location>
        <begin position="143"/>
        <end position="162"/>
    </location>
</feature>
<keyword evidence="4" id="KW-1185">Reference proteome</keyword>
<dbReference type="STRING" id="746697.Aeqsu_0345"/>
<keyword evidence="2" id="KW-0812">Transmembrane</keyword>
<dbReference type="EMBL" id="CP003280">
    <property type="protein sequence ID" value="AFL79859.1"/>
    <property type="molecule type" value="Genomic_DNA"/>
</dbReference>
<dbReference type="Proteomes" id="UP000006049">
    <property type="component" value="Chromosome"/>
</dbReference>
<accession>I3YS91</accession>